<sequence length="43" mass="5028">MQTLLRTHFSTIFNVERHRVWQLVLSGCALFWILAVVAVMAIR</sequence>
<dbReference type="Proteomes" id="UP001362100">
    <property type="component" value="Unassembled WGS sequence"/>
</dbReference>
<protein>
    <recommendedName>
        <fullName evidence="4">ABC transporter permease</fullName>
    </recommendedName>
</protein>
<organism evidence="2 3">
    <name type="scientific">Pantoea nemavictus</name>
    <dbReference type="NCBI Taxonomy" id="2726955"/>
    <lineage>
        <taxon>Bacteria</taxon>
        <taxon>Pseudomonadati</taxon>
        <taxon>Pseudomonadota</taxon>
        <taxon>Gammaproteobacteria</taxon>
        <taxon>Enterobacterales</taxon>
        <taxon>Erwiniaceae</taxon>
        <taxon>Pantoea</taxon>
    </lineage>
</organism>
<comment type="caution">
    <text evidence="2">The sequence shown here is derived from an EMBL/GenBank/DDBJ whole genome shotgun (WGS) entry which is preliminary data.</text>
</comment>
<keyword evidence="1" id="KW-0812">Transmembrane</keyword>
<feature type="transmembrane region" description="Helical" evidence="1">
    <location>
        <begin position="20"/>
        <end position="42"/>
    </location>
</feature>
<accession>A0ABU8PZI1</accession>
<keyword evidence="1" id="KW-0472">Membrane</keyword>
<keyword evidence="3" id="KW-1185">Reference proteome</keyword>
<keyword evidence="1" id="KW-1133">Transmembrane helix</keyword>
<evidence type="ECO:0008006" key="4">
    <source>
        <dbReference type="Google" id="ProtNLM"/>
    </source>
</evidence>
<evidence type="ECO:0000313" key="2">
    <source>
        <dbReference type="EMBL" id="MEJ5047993.1"/>
    </source>
</evidence>
<gene>
    <name evidence="2" type="ORF">WH298_22625</name>
</gene>
<name>A0ABU8PZI1_9GAMM</name>
<dbReference type="RefSeq" id="WP_255438405.1">
    <property type="nucleotide sequence ID" value="NZ_JACAWY010000002.1"/>
</dbReference>
<evidence type="ECO:0000313" key="3">
    <source>
        <dbReference type="Proteomes" id="UP001362100"/>
    </source>
</evidence>
<dbReference type="EMBL" id="JBBGZW010000002">
    <property type="protein sequence ID" value="MEJ5047993.1"/>
    <property type="molecule type" value="Genomic_DNA"/>
</dbReference>
<proteinExistence type="predicted"/>
<reference evidence="2 3" key="1">
    <citation type="submission" date="2023-12" db="EMBL/GenBank/DDBJ databases">
        <title>Gut-associated functions are favored during microbiome assembly across C. elegans life.</title>
        <authorList>
            <person name="Zimmermann J."/>
        </authorList>
    </citation>
    <scope>NUCLEOTIDE SEQUENCE [LARGE SCALE GENOMIC DNA]</scope>
    <source>
        <strain evidence="2 3">BIGb0393</strain>
    </source>
</reference>
<evidence type="ECO:0000256" key="1">
    <source>
        <dbReference type="SAM" id="Phobius"/>
    </source>
</evidence>